<feature type="non-terminal residue" evidence="1">
    <location>
        <position position="82"/>
    </location>
</feature>
<protein>
    <submittedName>
        <fullName evidence="1">Uncharacterized protein</fullName>
    </submittedName>
</protein>
<dbReference type="AlphaFoldDB" id="A0A0F9IZY9"/>
<comment type="caution">
    <text evidence="1">The sequence shown here is derived from an EMBL/GenBank/DDBJ whole genome shotgun (WGS) entry which is preliminary data.</text>
</comment>
<gene>
    <name evidence="1" type="ORF">LCGC14_1517020</name>
</gene>
<evidence type="ECO:0000313" key="1">
    <source>
        <dbReference type="EMBL" id="KKM62888.1"/>
    </source>
</evidence>
<organism evidence="1">
    <name type="scientific">marine sediment metagenome</name>
    <dbReference type="NCBI Taxonomy" id="412755"/>
    <lineage>
        <taxon>unclassified sequences</taxon>
        <taxon>metagenomes</taxon>
        <taxon>ecological metagenomes</taxon>
    </lineage>
</organism>
<sequence>MKVDRGDAAIKILSEIKGKLTDENILKWRNVCCVDPDISDNNGSGICRTCPIASPPQEEGHGWCHDWYEASIKLRLRMRLEN</sequence>
<proteinExistence type="predicted"/>
<accession>A0A0F9IZY9</accession>
<dbReference type="EMBL" id="LAZR01011207">
    <property type="protein sequence ID" value="KKM62888.1"/>
    <property type="molecule type" value="Genomic_DNA"/>
</dbReference>
<name>A0A0F9IZY9_9ZZZZ</name>
<reference evidence="1" key="1">
    <citation type="journal article" date="2015" name="Nature">
        <title>Complex archaea that bridge the gap between prokaryotes and eukaryotes.</title>
        <authorList>
            <person name="Spang A."/>
            <person name="Saw J.H."/>
            <person name="Jorgensen S.L."/>
            <person name="Zaremba-Niedzwiedzka K."/>
            <person name="Martijn J."/>
            <person name="Lind A.E."/>
            <person name="van Eijk R."/>
            <person name="Schleper C."/>
            <person name="Guy L."/>
            <person name="Ettema T.J."/>
        </authorList>
    </citation>
    <scope>NUCLEOTIDE SEQUENCE</scope>
</reference>